<sequence>MTTVAEMIRSAARTLRDAGVDTPEHDAKLLFAEATGRELRDVDKAMLMDDAWELDETTREHFRSMITRRTSREPLQYIVGHAPFRYLDVQVGPGVFIPRPETETVVQAGLDWITQHGLYAPRVVDLCAGSGVIGLSVVTEVRGAEVWAVELSADAYAWTERNRESVAHRDPSAGYNYHLEQGDATSPLTLPQLDGTIDLVITNPPYVPLSQIPQQPEVRDHDPDMALYGGSADGAVIPEQIILRAAGLLRTGGALVMEHDISQADQLVAFARANGFIEARTGNDWTGRPRYLFATLG</sequence>
<dbReference type="Proteomes" id="UP000216074">
    <property type="component" value="Unassembled WGS sequence"/>
</dbReference>
<dbReference type="EC" id="2.1.1.297" evidence="4"/>
<dbReference type="RefSeq" id="WP_094729319.1">
    <property type="nucleotide sequence ID" value="NZ_MWWY01000013.1"/>
</dbReference>
<evidence type="ECO:0000256" key="2">
    <source>
        <dbReference type="ARBA" id="ARBA00022679"/>
    </source>
</evidence>
<keyword evidence="2 4" id="KW-0808">Transferase</keyword>
<dbReference type="PROSITE" id="PS00092">
    <property type="entry name" value="N6_MTASE"/>
    <property type="match status" value="1"/>
</dbReference>
<dbReference type="GO" id="GO:0102559">
    <property type="term" value="F:peptide chain release factor N(5)-glutamine methyltransferase activity"/>
    <property type="evidence" value="ECO:0007669"/>
    <property type="project" value="UniProtKB-EC"/>
</dbReference>
<evidence type="ECO:0000259" key="5">
    <source>
        <dbReference type="Pfam" id="PF17827"/>
    </source>
</evidence>
<keyword evidence="7" id="KW-1185">Reference proteome</keyword>
<dbReference type="SUPFAM" id="SSF53335">
    <property type="entry name" value="S-adenosyl-L-methionine-dependent methyltransferases"/>
    <property type="match status" value="1"/>
</dbReference>
<dbReference type="Pfam" id="PF17827">
    <property type="entry name" value="PrmC_N"/>
    <property type="match status" value="1"/>
</dbReference>
<dbReference type="CDD" id="cd02440">
    <property type="entry name" value="AdoMet_MTases"/>
    <property type="match status" value="1"/>
</dbReference>
<dbReference type="GO" id="GO:0032259">
    <property type="term" value="P:methylation"/>
    <property type="evidence" value="ECO:0007669"/>
    <property type="project" value="UniProtKB-KW"/>
</dbReference>
<protein>
    <recommendedName>
        <fullName evidence="4">Release factor glutamine methyltransferase</fullName>
        <shortName evidence="4">RF MTase</shortName>
        <ecNumber evidence="4">2.1.1.297</ecNumber>
    </recommendedName>
    <alternativeName>
        <fullName evidence="4">N5-glutamine methyltransferase PrmC</fullName>
    </alternativeName>
    <alternativeName>
        <fullName evidence="4">Protein-(glutamine-N5) MTase PrmC</fullName>
    </alternativeName>
    <alternativeName>
        <fullName evidence="4">Protein-glutamine N-methyltransferase PrmC</fullName>
    </alternativeName>
</protein>
<organism evidence="6 7">
    <name type="scientific">Bifidobacterium hapali</name>
    <dbReference type="NCBI Taxonomy" id="1630172"/>
    <lineage>
        <taxon>Bacteria</taxon>
        <taxon>Bacillati</taxon>
        <taxon>Actinomycetota</taxon>
        <taxon>Actinomycetes</taxon>
        <taxon>Bifidobacteriales</taxon>
        <taxon>Bifidobacteriaceae</taxon>
        <taxon>Bifidobacterium</taxon>
    </lineage>
</organism>
<dbReference type="InterPro" id="IPR002052">
    <property type="entry name" value="DNA_methylase_N6_adenine_CS"/>
</dbReference>
<dbReference type="Pfam" id="PF03602">
    <property type="entry name" value="Cons_hypoth95"/>
    <property type="match status" value="1"/>
</dbReference>
<evidence type="ECO:0000313" key="6">
    <source>
        <dbReference type="EMBL" id="OZG65377.1"/>
    </source>
</evidence>
<comment type="function">
    <text evidence="4">Methylates the class 1 translation termination release factors RF1/PrfA and RF2/PrfB on the glutamine residue of the universally conserved GGQ motif.</text>
</comment>
<comment type="caution">
    <text evidence="4">Lacks conserved residue(s) required for the propagation of feature annotation.</text>
</comment>
<evidence type="ECO:0000256" key="4">
    <source>
        <dbReference type="HAMAP-Rule" id="MF_02126"/>
    </source>
</evidence>
<keyword evidence="1 4" id="KW-0489">Methyltransferase</keyword>
<dbReference type="PANTHER" id="PTHR18895">
    <property type="entry name" value="HEMK METHYLTRANSFERASE"/>
    <property type="match status" value="1"/>
</dbReference>
<dbReference type="Gene3D" id="1.10.8.10">
    <property type="entry name" value="DNA helicase RuvA subunit, C-terminal domain"/>
    <property type="match status" value="1"/>
</dbReference>
<dbReference type="NCBIfam" id="TIGR00536">
    <property type="entry name" value="hemK_fam"/>
    <property type="match status" value="1"/>
</dbReference>
<dbReference type="InterPro" id="IPR050320">
    <property type="entry name" value="N5-glutamine_MTase"/>
</dbReference>
<dbReference type="AlphaFoldDB" id="A0A261G1S0"/>
<comment type="caution">
    <text evidence="6">The sequence shown here is derived from an EMBL/GenBank/DDBJ whole genome shotgun (WGS) entry which is preliminary data.</text>
</comment>
<evidence type="ECO:0000313" key="7">
    <source>
        <dbReference type="Proteomes" id="UP000216074"/>
    </source>
</evidence>
<feature type="domain" description="Release factor glutamine methyltransferase N-terminal" evidence="5">
    <location>
        <begin position="6"/>
        <end position="80"/>
    </location>
</feature>
<feature type="binding site" evidence="4">
    <location>
        <position position="203"/>
    </location>
    <ligand>
        <name>S-adenosyl-L-methionine</name>
        <dbReference type="ChEBI" id="CHEBI:59789"/>
    </ligand>
</feature>
<accession>A0A261G1S0</accession>
<dbReference type="Gene3D" id="3.40.50.150">
    <property type="entry name" value="Vaccinia Virus protein VP39"/>
    <property type="match status" value="1"/>
</dbReference>
<dbReference type="InterPro" id="IPR040758">
    <property type="entry name" value="PrmC_N"/>
</dbReference>
<dbReference type="PANTHER" id="PTHR18895:SF74">
    <property type="entry name" value="MTRF1L RELEASE FACTOR GLUTAMINE METHYLTRANSFERASE"/>
    <property type="match status" value="1"/>
</dbReference>
<dbReference type="OrthoDB" id="9800643at2"/>
<dbReference type="InterPro" id="IPR029063">
    <property type="entry name" value="SAM-dependent_MTases_sf"/>
</dbReference>
<dbReference type="HAMAP" id="MF_02126">
    <property type="entry name" value="RF_methyltr_PrmC"/>
    <property type="match status" value="1"/>
</dbReference>
<dbReference type="GO" id="GO:0003676">
    <property type="term" value="F:nucleic acid binding"/>
    <property type="evidence" value="ECO:0007669"/>
    <property type="project" value="InterPro"/>
</dbReference>
<reference evidence="6 7" key="1">
    <citation type="journal article" date="2017" name="BMC Genomics">
        <title>Comparative genomic and phylogenomic analyses of the Bifidobacteriaceae family.</title>
        <authorList>
            <person name="Lugli G.A."/>
            <person name="Milani C."/>
            <person name="Turroni F."/>
            <person name="Duranti S."/>
            <person name="Mancabelli L."/>
            <person name="Mangifesta M."/>
            <person name="Ferrario C."/>
            <person name="Modesto M."/>
            <person name="Mattarelli P."/>
            <person name="Jiri K."/>
            <person name="van Sinderen D."/>
            <person name="Ventura M."/>
        </authorList>
    </citation>
    <scope>NUCLEOTIDE SEQUENCE [LARGE SCALE GENOMIC DNA]</scope>
    <source>
        <strain evidence="6 7">DSM 100202</strain>
    </source>
</reference>
<dbReference type="InterPro" id="IPR019874">
    <property type="entry name" value="RF_methyltr_PrmC"/>
</dbReference>
<comment type="similarity">
    <text evidence="4">Belongs to the protein N5-glutamine methyltransferase family. PrmC subfamily.</text>
</comment>
<comment type="catalytic activity">
    <reaction evidence="4">
        <text>L-glutaminyl-[peptide chain release factor] + S-adenosyl-L-methionine = N(5)-methyl-L-glutaminyl-[peptide chain release factor] + S-adenosyl-L-homocysteine + H(+)</text>
        <dbReference type="Rhea" id="RHEA:42896"/>
        <dbReference type="Rhea" id="RHEA-COMP:10271"/>
        <dbReference type="Rhea" id="RHEA-COMP:10272"/>
        <dbReference type="ChEBI" id="CHEBI:15378"/>
        <dbReference type="ChEBI" id="CHEBI:30011"/>
        <dbReference type="ChEBI" id="CHEBI:57856"/>
        <dbReference type="ChEBI" id="CHEBI:59789"/>
        <dbReference type="ChEBI" id="CHEBI:61891"/>
        <dbReference type="EC" id="2.1.1.297"/>
    </reaction>
</comment>
<dbReference type="EMBL" id="MWWY01000013">
    <property type="protein sequence ID" value="OZG65377.1"/>
    <property type="molecule type" value="Genomic_DNA"/>
</dbReference>
<keyword evidence="3 4" id="KW-0949">S-adenosyl-L-methionine</keyword>
<dbReference type="InterPro" id="IPR004556">
    <property type="entry name" value="HemK-like"/>
</dbReference>
<evidence type="ECO:0000256" key="1">
    <source>
        <dbReference type="ARBA" id="ARBA00022603"/>
    </source>
</evidence>
<gene>
    <name evidence="4" type="primary">prmC</name>
    <name evidence="6" type="ORF">BHAP_0655</name>
</gene>
<name>A0A261G1S0_9BIFI</name>
<dbReference type="NCBIfam" id="TIGR03534">
    <property type="entry name" value="RF_mod_PrmC"/>
    <property type="match status" value="1"/>
</dbReference>
<proteinExistence type="inferred from homology"/>
<evidence type="ECO:0000256" key="3">
    <source>
        <dbReference type="ARBA" id="ARBA00022691"/>
    </source>
</evidence>
<feature type="binding site" evidence="4">
    <location>
        <begin position="203"/>
        <end position="206"/>
    </location>
    <ligand>
        <name>substrate</name>
    </ligand>
</feature>
<feature type="binding site" evidence="4">
    <location>
        <position position="150"/>
    </location>
    <ligand>
        <name>S-adenosyl-L-methionine</name>
        <dbReference type="ChEBI" id="CHEBI:59789"/>
    </ligand>
</feature>